<sequence length="331" mass="36767">MKLLIDVVASAQSNPAAQNEIIKYVVLGGVAGILYFVLRSFSVYSVEVLSTKTTEYVLEKVHNQAVDLELSFYESPSYYDTLKRALDSGADKPGLIITSLIEIAKNCLSLAAVASALILINWILLPLLALFIIPTLLVRLIFSKKLNVLRIAQTPQERKSSYYSNLITTDTAAKEIRTYSLGKYFKDKFTSIRRVLVKDKLSINLKRTQLEIVTTTLSYIGVFLCIGFISLKAISGETSTGDITLFLVAFPQAFTLLQNLAGGISIVYQNSIYIDSIFELLSLKSKLPESDKNIPIPTHNEVSIELHNIHFSYPHADKKTINGINLKIPAK</sequence>
<gene>
    <name evidence="7" type="ORF">MKP09_06820</name>
</gene>
<evidence type="ECO:0000313" key="8">
    <source>
        <dbReference type="Proteomes" id="UP001202248"/>
    </source>
</evidence>
<dbReference type="InterPro" id="IPR039421">
    <property type="entry name" value="Type_1_exporter"/>
</dbReference>
<evidence type="ECO:0000313" key="7">
    <source>
        <dbReference type="EMBL" id="MCH5597640.1"/>
    </source>
</evidence>
<accession>A0ABS9SH36</accession>
<name>A0ABS9SH36_9BACT</name>
<dbReference type="EMBL" id="JAKWBL010000001">
    <property type="protein sequence ID" value="MCH5597640.1"/>
    <property type="molecule type" value="Genomic_DNA"/>
</dbReference>
<organism evidence="7 8">
    <name type="scientific">Niabella ginsengisoli</name>
    <dbReference type="NCBI Taxonomy" id="522298"/>
    <lineage>
        <taxon>Bacteria</taxon>
        <taxon>Pseudomonadati</taxon>
        <taxon>Bacteroidota</taxon>
        <taxon>Chitinophagia</taxon>
        <taxon>Chitinophagales</taxon>
        <taxon>Chitinophagaceae</taxon>
        <taxon>Niabella</taxon>
    </lineage>
</organism>
<dbReference type="PROSITE" id="PS50929">
    <property type="entry name" value="ABC_TM1F"/>
    <property type="match status" value="1"/>
</dbReference>
<evidence type="ECO:0000259" key="6">
    <source>
        <dbReference type="PROSITE" id="PS50929"/>
    </source>
</evidence>
<evidence type="ECO:0000256" key="5">
    <source>
        <dbReference type="SAM" id="Phobius"/>
    </source>
</evidence>
<dbReference type="InterPro" id="IPR011527">
    <property type="entry name" value="ABC1_TM_dom"/>
</dbReference>
<feature type="transmembrane region" description="Helical" evidence="5">
    <location>
        <begin position="119"/>
        <end position="142"/>
    </location>
</feature>
<dbReference type="Proteomes" id="UP001202248">
    <property type="component" value="Unassembled WGS sequence"/>
</dbReference>
<keyword evidence="3 5" id="KW-1133">Transmembrane helix</keyword>
<keyword evidence="2 5" id="KW-0812">Transmembrane</keyword>
<dbReference type="PANTHER" id="PTHR43394:SF1">
    <property type="entry name" value="ATP-BINDING CASSETTE SUB-FAMILY B MEMBER 10, MITOCHONDRIAL"/>
    <property type="match status" value="1"/>
</dbReference>
<comment type="subcellular location">
    <subcellularLocation>
        <location evidence="1">Cell membrane</location>
        <topology evidence="1">Multi-pass membrane protein</topology>
    </subcellularLocation>
</comment>
<reference evidence="7 8" key="1">
    <citation type="submission" date="2022-02" db="EMBL/GenBank/DDBJ databases">
        <authorList>
            <person name="Min J."/>
        </authorList>
    </citation>
    <scope>NUCLEOTIDE SEQUENCE [LARGE SCALE GENOMIC DNA]</scope>
    <source>
        <strain evidence="7 8">GR10-1</strain>
    </source>
</reference>
<dbReference type="Pfam" id="PF00664">
    <property type="entry name" value="ABC_membrane"/>
    <property type="match status" value="1"/>
</dbReference>
<dbReference type="Gene3D" id="1.20.1560.10">
    <property type="entry name" value="ABC transporter type 1, transmembrane domain"/>
    <property type="match status" value="1"/>
</dbReference>
<evidence type="ECO:0000256" key="1">
    <source>
        <dbReference type="ARBA" id="ARBA00004651"/>
    </source>
</evidence>
<keyword evidence="4 5" id="KW-0472">Membrane</keyword>
<dbReference type="RefSeq" id="WP_240827014.1">
    <property type="nucleotide sequence ID" value="NZ_JAKWBL010000001.1"/>
</dbReference>
<evidence type="ECO:0000256" key="2">
    <source>
        <dbReference type="ARBA" id="ARBA00022692"/>
    </source>
</evidence>
<dbReference type="PANTHER" id="PTHR43394">
    <property type="entry name" value="ATP-DEPENDENT PERMEASE MDL1, MITOCHONDRIAL"/>
    <property type="match status" value="1"/>
</dbReference>
<feature type="transmembrane region" description="Helical" evidence="5">
    <location>
        <begin position="210"/>
        <end position="231"/>
    </location>
</feature>
<feature type="transmembrane region" description="Helical" evidence="5">
    <location>
        <begin position="21"/>
        <end position="38"/>
    </location>
</feature>
<dbReference type="SUPFAM" id="SSF90123">
    <property type="entry name" value="ABC transporter transmembrane region"/>
    <property type="match status" value="1"/>
</dbReference>
<keyword evidence="8" id="KW-1185">Reference proteome</keyword>
<feature type="domain" description="ABC transmembrane type-1" evidence="6">
    <location>
        <begin position="1"/>
        <end position="269"/>
    </location>
</feature>
<protein>
    <recommendedName>
        <fullName evidence="6">ABC transmembrane type-1 domain-containing protein</fullName>
    </recommendedName>
</protein>
<evidence type="ECO:0000256" key="4">
    <source>
        <dbReference type="ARBA" id="ARBA00023136"/>
    </source>
</evidence>
<comment type="caution">
    <text evidence="7">The sequence shown here is derived from an EMBL/GenBank/DDBJ whole genome shotgun (WGS) entry which is preliminary data.</text>
</comment>
<evidence type="ECO:0000256" key="3">
    <source>
        <dbReference type="ARBA" id="ARBA00022989"/>
    </source>
</evidence>
<feature type="transmembrane region" description="Helical" evidence="5">
    <location>
        <begin position="243"/>
        <end position="268"/>
    </location>
</feature>
<proteinExistence type="predicted"/>
<dbReference type="InterPro" id="IPR036640">
    <property type="entry name" value="ABC1_TM_sf"/>
</dbReference>